<evidence type="ECO:0000256" key="4">
    <source>
        <dbReference type="RuleBase" id="RU369096"/>
    </source>
</evidence>
<dbReference type="OrthoDB" id="5577072at2759"/>
<feature type="region of interest" description="Disordered" evidence="5">
    <location>
        <begin position="96"/>
        <end position="151"/>
    </location>
</feature>
<protein>
    <recommendedName>
        <fullName evidence="4">Pre-mRNA-splicing factor</fullName>
    </recommendedName>
</protein>
<comment type="subcellular location">
    <subcellularLocation>
        <location evidence="1 4">Nucleus</location>
    </subcellularLocation>
</comment>
<dbReference type="PANTHER" id="PTHR15818">
    <property type="entry name" value="G PATCH AND KOW-CONTAINING"/>
    <property type="match status" value="1"/>
</dbReference>
<comment type="similarity">
    <text evidence="2 4">Belongs to the SPP2 family.</text>
</comment>
<feature type="region of interest" description="Disordered" evidence="5">
    <location>
        <begin position="39"/>
        <end position="65"/>
    </location>
</feature>
<comment type="caution">
    <text evidence="7">The sequence shown here is derived from an EMBL/GenBank/DDBJ whole genome shotgun (WGS) entry which is preliminary data.</text>
</comment>
<keyword evidence="4" id="KW-0508">mRNA splicing</keyword>
<evidence type="ECO:0000256" key="5">
    <source>
        <dbReference type="SAM" id="MobiDB-lite"/>
    </source>
</evidence>
<dbReference type="GO" id="GO:0005681">
    <property type="term" value="C:spliceosomal complex"/>
    <property type="evidence" value="ECO:0007669"/>
    <property type="project" value="UniProtKB-UniRule"/>
</dbReference>
<organism evidence="7 8">
    <name type="scientific">[Candida] subhashii</name>
    <dbReference type="NCBI Taxonomy" id="561895"/>
    <lineage>
        <taxon>Eukaryota</taxon>
        <taxon>Fungi</taxon>
        <taxon>Dikarya</taxon>
        <taxon>Ascomycota</taxon>
        <taxon>Saccharomycotina</taxon>
        <taxon>Pichiomycetes</taxon>
        <taxon>Debaryomycetaceae</taxon>
        <taxon>Spathaspora</taxon>
    </lineage>
</organism>
<dbReference type="AlphaFoldDB" id="A0A8J5QR15"/>
<evidence type="ECO:0000313" key="8">
    <source>
        <dbReference type="Proteomes" id="UP000694255"/>
    </source>
</evidence>
<evidence type="ECO:0000256" key="2">
    <source>
        <dbReference type="ARBA" id="ARBA00008576"/>
    </source>
</evidence>
<evidence type="ECO:0000259" key="6">
    <source>
        <dbReference type="Pfam" id="PF12656"/>
    </source>
</evidence>
<evidence type="ECO:0000256" key="3">
    <source>
        <dbReference type="ARBA" id="ARBA00023242"/>
    </source>
</evidence>
<dbReference type="GeneID" id="73469565"/>
<dbReference type="RefSeq" id="XP_049263944.1">
    <property type="nucleotide sequence ID" value="XM_049406548.1"/>
</dbReference>
<dbReference type="InterPro" id="IPR045166">
    <property type="entry name" value="Spp2-like"/>
</dbReference>
<accession>A0A8J5QR15</accession>
<keyword evidence="4" id="KW-0507">mRNA processing</keyword>
<dbReference type="InterPro" id="IPR026822">
    <property type="entry name" value="Spp2/MOS2_G-patch"/>
</dbReference>
<reference evidence="7 8" key="1">
    <citation type="journal article" date="2021" name="DNA Res.">
        <title>Genome analysis of Candida subhashii reveals its hybrid nature and dual mitochondrial genome conformations.</title>
        <authorList>
            <person name="Mixao V."/>
            <person name="Hegedusova E."/>
            <person name="Saus E."/>
            <person name="Pryszcz L.P."/>
            <person name="Cillingova A."/>
            <person name="Nosek J."/>
            <person name="Gabaldon T."/>
        </authorList>
    </citation>
    <scope>NUCLEOTIDE SEQUENCE [LARGE SCALE GENOMIC DNA]</scope>
    <source>
        <strain evidence="7 8">CBS 10753</strain>
    </source>
</reference>
<evidence type="ECO:0000256" key="1">
    <source>
        <dbReference type="ARBA" id="ARBA00004123"/>
    </source>
</evidence>
<feature type="domain" description="Spp2/MOS2 G-patch" evidence="6">
    <location>
        <begin position="143"/>
        <end position="200"/>
    </location>
</feature>
<comment type="function">
    <text evidence="4">Involved in spliceosome maturation and the first step of pre-mRNA splicing.</text>
</comment>
<keyword evidence="8" id="KW-1185">Reference proteome</keyword>
<gene>
    <name evidence="7" type="ORF">J8A68_002764</name>
</gene>
<evidence type="ECO:0000313" key="7">
    <source>
        <dbReference type="EMBL" id="KAG7663712.1"/>
    </source>
</evidence>
<keyword evidence="3 4" id="KW-0539">Nucleus</keyword>
<dbReference type="PANTHER" id="PTHR15818:SF2">
    <property type="entry name" value="G-PATCH DOMAIN AND KOW MOTIFS-CONTAINING PROTEIN"/>
    <property type="match status" value="1"/>
</dbReference>
<dbReference type="Proteomes" id="UP000694255">
    <property type="component" value="Unassembled WGS sequence"/>
</dbReference>
<dbReference type="GO" id="GO:0000398">
    <property type="term" value="P:mRNA splicing, via spliceosome"/>
    <property type="evidence" value="ECO:0007669"/>
    <property type="project" value="UniProtKB-UniRule"/>
</dbReference>
<name>A0A8J5QR15_9ASCO</name>
<dbReference type="EMBL" id="JAGSYN010000121">
    <property type="protein sequence ID" value="KAG7663712.1"/>
    <property type="molecule type" value="Genomic_DNA"/>
</dbReference>
<dbReference type="Pfam" id="PF12656">
    <property type="entry name" value="G-patch_2"/>
    <property type="match status" value="1"/>
</dbReference>
<keyword evidence="4" id="KW-0747">Spliceosome</keyword>
<feature type="region of interest" description="Disordered" evidence="5">
    <location>
        <begin position="1"/>
        <end position="21"/>
    </location>
</feature>
<feature type="compositionally biased region" description="Basic and acidic residues" evidence="5">
    <location>
        <begin position="54"/>
        <end position="64"/>
    </location>
</feature>
<feature type="compositionally biased region" description="Polar residues" evidence="5">
    <location>
        <begin position="111"/>
        <end position="125"/>
    </location>
</feature>
<sequence>MSGIKINLKKKSQGINKPTIANNKLTGFSLKKKQKLIIKSKGLLNNDDSDEESEPTKREIDSFSKDTLTPEEVAVVIKHESKVKRIPNKEEIANAQEAEAKETQLKYGVTTFDQQSGRTPTTSSKTKIRSRNEQRYQGDNTSDEEEDFKSVPIGEFGAAFLRGLGWDGSDDIDKKTKENEKEIVSHRQRGPTLGIGAKAIDSELSQDLMGNNFEVHLVKRKK</sequence>
<proteinExistence type="inferred from homology"/>